<sequence>MPPEGIQRAIFMTKVMAWDAGCTLLNLVSPSRRAGSVTPQGHPGAQGIWPEFIPPTDSDSRCSCPALNAMANHGILPRDGKNITFGELGARIRTTYNFAPSFCYFVPSYAANMLGKDYAKDTFDLKELDLHNGIEHDASLTRQDVALEPDQSKPYTPFIKELLAEATGEGANGVPLLTIADMSRYSAKRRVEAKETNPDFTLEKIHKTFGSTNASTLLTAFGGRIDDLTPFLLEERLPEGWESSVRAPYGLTIITFNLGTILKVERGIDEETFIAQREAQNKSGGVQDGESGGSHARGSGNSLQAEETSGLLRHRG</sequence>
<dbReference type="GO" id="GO:0004601">
    <property type="term" value="F:peroxidase activity"/>
    <property type="evidence" value="ECO:0007669"/>
    <property type="project" value="UniProtKB-KW"/>
</dbReference>
<keyword evidence="6" id="KW-0408">Iron</keyword>
<dbReference type="EMBL" id="QPFP01000014">
    <property type="protein sequence ID" value="TEB32740.1"/>
    <property type="molecule type" value="Genomic_DNA"/>
</dbReference>
<evidence type="ECO:0000256" key="7">
    <source>
        <dbReference type="ARBA" id="ARBA00025795"/>
    </source>
</evidence>
<accession>A0A4Y7TF20</accession>
<feature type="region of interest" description="Disordered" evidence="8">
    <location>
        <begin position="278"/>
        <end position="316"/>
    </location>
</feature>
<evidence type="ECO:0000256" key="5">
    <source>
        <dbReference type="ARBA" id="ARBA00023002"/>
    </source>
</evidence>
<dbReference type="Proteomes" id="UP000298030">
    <property type="component" value="Unassembled WGS sequence"/>
</dbReference>
<dbReference type="AlphaFoldDB" id="A0A4Y7TF20"/>
<reference evidence="10 11" key="1">
    <citation type="journal article" date="2019" name="Nat. Ecol. Evol.">
        <title>Megaphylogeny resolves global patterns of mushroom evolution.</title>
        <authorList>
            <person name="Varga T."/>
            <person name="Krizsan K."/>
            <person name="Foldi C."/>
            <person name="Dima B."/>
            <person name="Sanchez-Garcia M."/>
            <person name="Sanchez-Ramirez S."/>
            <person name="Szollosi G.J."/>
            <person name="Szarkandi J.G."/>
            <person name="Papp V."/>
            <person name="Albert L."/>
            <person name="Andreopoulos W."/>
            <person name="Angelini C."/>
            <person name="Antonin V."/>
            <person name="Barry K.W."/>
            <person name="Bougher N.L."/>
            <person name="Buchanan P."/>
            <person name="Buyck B."/>
            <person name="Bense V."/>
            <person name="Catcheside P."/>
            <person name="Chovatia M."/>
            <person name="Cooper J."/>
            <person name="Damon W."/>
            <person name="Desjardin D."/>
            <person name="Finy P."/>
            <person name="Geml J."/>
            <person name="Haridas S."/>
            <person name="Hughes K."/>
            <person name="Justo A."/>
            <person name="Karasinski D."/>
            <person name="Kautmanova I."/>
            <person name="Kiss B."/>
            <person name="Kocsube S."/>
            <person name="Kotiranta H."/>
            <person name="LaButti K.M."/>
            <person name="Lechner B.E."/>
            <person name="Liimatainen K."/>
            <person name="Lipzen A."/>
            <person name="Lukacs Z."/>
            <person name="Mihaltcheva S."/>
            <person name="Morgado L.N."/>
            <person name="Niskanen T."/>
            <person name="Noordeloos M.E."/>
            <person name="Ohm R.A."/>
            <person name="Ortiz-Santana B."/>
            <person name="Ovrebo C."/>
            <person name="Racz N."/>
            <person name="Riley R."/>
            <person name="Savchenko A."/>
            <person name="Shiryaev A."/>
            <person name="Soop K."/>
            <person name="Spirin V."/>
            <person name="Szebenyi C."/>
            <person name="Tomsovsky M."/>
            <person name="Tulloss R.E."/>
            <person name="Uehling J."/>
            <person name="Grigoriev I.V."/>
            <person name="Vagvolgyi C."/>
            <person name="Papp T."/>
            <person name="Martin F.M."/>
            <person name="Miettinen O."/>
            <person name="Hibbett D.S."/>
            <person name="Nagy L.G."/>
        </authorList>
    </citation>
    <scope>NUCLEOTIDE SEQUENCE [LARGE SCALE GENOMIC DNA]</scope>
    <source>
        <strain evidence="10 11">FP101781</strain>
    </source>
</reference>
<keyword evidence="5" id="KW-0560">Oxidoreductase</keyword>
<evidence type="ECO:0000256" key="6">
    <source>
        <dbReference type="ARBA" id="ARBA00023004"/>
    </source>
</evidence>
<evidence type="ECO:0000256" key="1">
    <source>
        <dbReference type="ARBA" id="ARBA00001970"/>
    </source>
</evidence>
<dbReference type="Pfam" id="PF01328">
    <property type="entry name" value="Peroxidase_2"/>
    <property type="match status" value="1"/>
</dbReference>
<comment type="similarity">
    <text evidence="7">Belongs to the chloroperoxidase family.</text>
</comment>
<keyword evidence="4" id="KW-0479">Metal-binding</keyword>
<dbReference type="PROSITE" id="PS51405">
    <property type="entry name" value="HEME_HALOPEROXIDASE"/>
    <property type="match status" value="1"/>
</dbReference>
<name>A0A4Y7TF20_COPMI</name>
<gene>
    <name evidence="10" type="ORF">FA13DRAFT_1731246</name>
</gene>
<dbReference type="Gene3D" id="1.10.489.10">
    <property type="entry name" value="Chloroperoxidase-like"/>
    <property type="match status" value="1"/>
</dbReference>
<dbReference type="SUPFAM" id="SSF47571">
    <property type="entry name" value="Cloroperoxidase"/>
    <property type="match status" value="1"/>
</dbReference>
<comment type="caution">
    <text evidence="10">The sequence shown here is derived from an EMBL/GenBank/DDBJ whole genome shotgun (WGS) entry which is preliminary data.</text>
</comment>
<dbReference type="PANTHER" id="PTHR33577:SF18">
    <property type="entry name" value="HEME HALOPEROXIDASE FAMILY PROFILE DOMAIN-CONTAINING PROTEIN"/>
    <property type="match status" value="1"/>
</dbReference>
<dbReference type="InterPro" id="IPR000028">
    <property type="entry name" value="Chloroperoxidase"/>
</dbReference>
<keyword evidence="2 10" id="KW-0575">Peroxidase</keyword>
<keyword evidence="3" id="KW-0349">Heme</keyword>
<evidence type="ECO:0000256" key="4">
    <source>
        <dbReference type="ARBA" id="ARBA00022723"/>
    </source>
</evidence>
<dbReference type="STRING" id="71717.A0A4Y7TF20"/>
<protein>
    <submittedName>
        <fullName evidence="10">Cloroperoxidase</fullName>
    </submittedName>
</protein>
<proteinExistence type="inferred from homology"/>
<feature type="domain" description="Heme haloperoxidase family profile" evidence="9">
    <location>
        <begin position="48"/>
        <end position="258"/>
    </location>
</feature>
<evidence type="ECO:0000256" key="8">
    <source>
        <dbReference type="SAM" id="MobiDB-lite"/>
    </source>
</evidence>
<keyword evidence="11" id="KW-1185">Reference proteome</keyword>
<dbReference type="GO" id="GO:0046872">
    <property type="term" value="F:metal ion binding"/>
    <property type="evidence" value="ECO:0007669"/>
    <property type="project" value="UniProtKB-KW"/>
</dbReference>
<dbReference type="PANTHER" id="PTHR33577">
    <property type="entry name" value="STERIGMATOCYSTIN BIOSYNTHESIS PEROXIDASE STCC-RELATED"/>
    <property type="match status" value="1"/>
</dbReference>
<dbReference type="InterPro" id="IPR036851">
    <property type="entry name" value="Chloroperoxidase-like_sf"/>
</dbReference>
<evidence type="ECO:0000259" key="9">
    <source>
        <dbReference type="PROSITE" id="PS51405"/>
    </source>
</evidence>
<evidence type="ECO:0000313" key="10">
    <source>
        <dbReference type="EMBL" id="TEB32740.1"/>
    </source>
</evidence>
<evidence type="ECO:0000256" key="2">
    <source>
        <dbReference type="ARBA" id="ARBA00022559"/>
    </source>
</evidence>
<dbReference type="OrthoDB" id="407298at2759"/>
<evidence type="ECO:0000313" key="11">
    <source>
        <dbReference type="Proteomes" id="UP000298030"/>
    </source>
</evidence>
<evidence type="ECO:0000256" key="3">
    <source>
        <dbReference type="ARBA" id="ARBA00022617"/>
    </source>
</evidence>
<comment type="cofactor">
    <cofactor evidence="1">
        <name>heme b</name>
        <dbReference type="ChEBI" id="CHEBI:60344"/>
    </cofactor>
</comment>
<organism evidence="10 11">
    <name type="scientific">Coprinellus micaceus</name>
    <name type="common">Glistening ink-cap mushroom</name>
    <name type="synonym">Coprinus micaceus</name>
    <dbReference type="NCBI Taxonomy" id="71717"/>
    <lineage>
        <taxon>Eukaryota</taxon>
        <taxon>Fungi</taxon>
        <taxon>Dikarya</taxon>
        <taxon>Basidiomycota</taxon>
        <taxon>Agaricomycotina</taxon>
        <taxon>Agaricomycetes</taxon>
        <taxon>Agaricomycetidae</taxon>
        <taxon>Agaricales</taxon>
        <taxon>Agaricineae</taxon>
        <taxon>Psathyrellaceae</taxon>
        <taxon>Coprinellus</taxon>
    </lineage>
</organism>